<accession>A0ABU5E4K5</accession>
<dbReference type="EMBL" id="JAXCLX010000004">
    <property type="protein sequence ID" value="MDY0874292.1"/>
    <property type="molecule type" value="Genomic_DNA"/>
</dbReference>
<organism evidence="3 4">
    <name type="scientific">Dongia rigui</name>
    <dbReference type="NCBI Taxonomy" id="940149"/>
    <lineage>
        <taxon>Bacteria</taxon>
        <taxon>Pseudomonadati</taxon>
        <taxon>Pseudomonadota</taxon>
        <taxon>Alphaproteobacteria</taxon>
        <taxon>Rhodospirillales</taxon>
        <taxon>Dongiaceae</taxon>
        <taxon>Dongia</taxon>
    </lineage>
</organism>
<evidence type="ECO:0000313" key="3">
    <source>
        <dbReference type="EMBL" id="MDY0874292.1"/>
    </source>
</evidence>
<reference evidence="3 4" key="1">
    <citation type="journal article" date="2013" name="Antonie Van Leeuwenhoek">
        <title>Dongia rigui sp. nov., isolated from freshwater of a large wetland in Korea.</title>
        <authorList>
            <person name="Baik K.S."/>
            <person name="Hwang Y.M."/>
            <person name="Choi J.S."/>
            <person name="Kwon J."/>
            <person name="Seong C.N."/>
        </authorList>
    </citation>
    <scope>NUCLEOTIDE SEQUENCE [LARGE SCALE GENOMIC DNA]</scope>
    <source>
        <strain evidence="3 4">04SU4-P</strain>
    </source>
</reference>
<dbReference type="PANTHER" id="PTHR37302:SF3">
    <property type="entry name" value="DAMAGE-INDUCIBLE PROTEIN DINB"/>
    <property type="match status" value="1"/>
</dbReference>
<sequence>MEEGMATGAALYFLAMARNNAWANHRLLQACKGLSAAEFTAERTSFFPSIVATYNHILVVDWFYVDALEGGTLGPKAWENEIPFPNFGDFDAAQRGVDRRLIALCSGLDDEKLAAEIRMHRASHVQFDRADRVLLHLFEHQIHHRGQIHAMLAGSPVKPPQLDEFFCAGDAKFRADDMVALGWTEEDVWRGLDGR</sequence>
<comment type="caution">
    <text evidence="3">The sequence shown here is derived from an EMBL/GenBank/DDBJ whole genome shotgun (WGS) entry which is preliminary data.</text>
</comment>
<keyword evidence="4" id="KW-1185">Reference proteome</keyword>
<dbReference type="SUPFAM" id="SSF109854">
    <property type="entry name" value="DinB/YfiT-like putative metalloenzymes"/>
    <property type="match status" value="1"/>
</dbReference>
<evidence type="ECO:0000256" key="2">
    <source>
        <dbReference type="ARBA" id="ARBA00022723"/>
    </source>
</evidence>
<dbReference type="PANTHER" id="PTHR37302">
    <property type="entry name" value="SLR1116 PROTEIN"/>
    <property type="match status" value="1"/>
</dbReference>
<comment type="similarity">
    <text evidence="1">Belongs to the DinB family.</text>
</comment>
<dbReference type="Gene3D" id="1.20.120.450">
    <property type="entry name" value="dinb family like domain"/>
    <property type="match status" value="1"/>
</dbReference>
<dbReference type="RefSeq" id="WP_320502761.1">
    <property type="nucleotide sequence ID" value="NZ_JAXCLX010000004.1"/>
</dbReference>
<name>A0ABU5E4K5_9PROT</name>
<dbReference type="InterPro" id="IPR007837">
    <property type="entry name" value="DinB"/>
</dbReference>
<dbReference type="Proteomes" id="UP001271769">
    <property type="component" value="Unassembled WGS sequence"/>
</dbReference>
<proteinExistence type="inferred from homology"/>
<dbReference type="Pfam" id="PF05163">
    <property type="entry name" value="DinB"/>
    <property type="match status" value="1"/>
</dbReference>
<dbReference type="InterPro" id="IPR034660">
    <property type="entry name" value="DinB/YfiT-like"/>
</dbReference>
<gene>
    <name evidence="3" type="ORF">SMD31_20300</name>
</gene>
<evidence type="ECO:0000313" key="4">
    <source>
        <dbReference type="Proteomes" id="UP001271769"/>
    </source>
</evidence>
<evidence type="ECO:0000256" key="1">
    <source>
        <dbReference type="ARBA" id="ARBA00008635"/>
    </source>
</evidence>
<protein>
    <submittedName>
        <fullName evidence="3">DinB family protein</fullName>
    </submittedName>
</protein>
<keyword evidence="2" id="KW-0479">Metal-binding</keyword>